<dbReference type="GO" id="GO:0000428">
    <property type="term" value="C:DNA-directed RNA polymerase complex"/>
    <property type="evidence" value="ECO:0007669"/>
    <property type="project" value="UniProtKB-KW"/>
</dbReference>
<evidence type="ECO:0000259" key="9">
    <source>
        <dbReference type="SMART" id="SM00663"/>
    </source>
</evidence>
<dbReference type="EC" id="2.7.7.6" evidence="7"/>
<dbReference type="GO" id="GO:0006351">
    <property type="term" value="P:DNA-templated transcription"/>
    <property type="evidence" value="ECO:0007669"/>
    <property type="project" value="InterPro"/>
</dbReference>
<protein>
    <recommendedName>
        <fullName evidence="7">DNA-directed RNA polymerase subunit</fullName>
        <ecNumber evidence="7">2.7.7.6</ecNumber>
    </recommendedName>
</protein>
<dbReference type="NCBIfam" id="TIGR02386">
    <property type="entry name" value="rpoC_TIGR"/>
    <property type="match status" value="1"/>
</dbReference>
<feature type="non-terminal residue" evidence="10">
    <location>
        <position position="998"/>
    </location>
</feature>
<dbReference type="SMART" id="SM00663">
    <property type="entry name" value="RPOLA_N"/>
    <property type="match status" value="1"/>
</dbReference>
<feature type="coiled-coil region" evidence="8">
    <location>
        <begin position="225"/>
        <end position="252"/>
    </location>
</feature>
<dbReference type="GO" id="GO:0003899">
    <property type="term" value="F:DNA-directed RNA polymerase activity"/>
    <property type="evidence" value="ECO:0007669"/>
    <property type="project" value="UniProtKB-EC"/>
</dbReference>
<dbReference type="InterPro" id="IPR007081">
    <property type="entry name" value="RNA_pol_Rpb1_5"/>
</dbReference>
<evidence type="ECO:0000256" key="8">
    <source>
        <dbReference type="SAM" id="Coils"/>
    </source>
</evidence>
<evidence type="ECO:0000256" key="2">
    <source>
        <dbReference type="ARBA" id="ARBA00022679"/>
    </source>
</evidence>
<dbReference type="GO" id="GO:0046872">
    <property type="term" value="F:metal ion binding"/>
    <property type="evidence" value="ECO:0007669"/>
    <property type="project" value="UniProtKB-KW"/>
</dbReference>
<evidence type="ECO:0000256" key="4">
    <source>
        <dbReference type="ARBA" id="ARBA00022723"/>
    </source>
</evidence>
<dbReference type="Pfam" id="PF04998">
    <property type="entry name" value="RNA_pol_Rpb1_5"/>
    <property type="match status" value="1"/>
</dbReference>
<comment type="catalytic activity">
    <reaction evidence="6 7">
        <text>RNA(n) + a ribonucleoside 5'-triphosphate = RNA(n+1) + diphosphate</text>
        <dbReference type="Rhea" id="RHEA:21248"/>
        <dbReference type="Rhea" id="RHEA-COMP:14527"/>
        <dbReference type="Rhea" id="RHEA-COMP:17342"/>
        <dbReference type="ChEBI" id="CHEBI:33019"/>
        <dbReference type="ChEBI" id="CHEBI:61557"/>
        <dbReference type="ChEBI" id="CHEBI:140395"/>
        <dbReference type="EC" id="2.7.7.6"/>
    </reaction>
</comment>
<dbReference type="Gene3D" id="2.40.40.20">
    <property type="match status" value="1"/>
</dbReference>
<dbReference type="CDD" id="cd01609">
    <property type="entry name" value="RNAP_beta'_N"/>
    <property type="match status" value="1"/>
</dbReference>
<evidence type="ECO:0000256" key="1">
    <source>
        <dbReference type="ARBA" id="ARBA00022478"/>
    </source>
</evidence>
<dbReference type="Gene3D" id="4.10.860.120">
    <property type="entry name" value="RNA polymerase II, clamp domain"/>
    <property type="match status" value="1"/>
</dbReference>
<gene>
    <name evidence="10" type="ORF">A3A70_01860</name>
</gene>
<evidence type="ECO:0000256" key="3">
    <source>
        <dbReference type="ARBA" id="ARBA00022695"/>
    </source>
</evidence>
<feature type="domain" description="RNA polymerase N-terminal" evidence="9">
    <location>
        <begin position="322"/>
        <end position="601"/>
    </location>
</feature>
<dbReference type="SUPFAM" id="SSF64484">
    <property type="entry name" value="beta and beta-prime subunits of DNA dependent RNA-polymerase"/>
    <property type="match status" value="1"/>
</dbReference>
<dbReference type="GO" id="GO:0003677">
    <property type="term" value="F:DNA binding"/>
    <property type="evidence" value="ECO:0007669"/>
    <property type="project" value="InterPro"/>
</dbReference>
<accession>A0A1F4VQW1</accession>
<dbReference type="InterPro" id="IPR000722">
    <property type="entry name" value="RNA_pol_asu"/>
</dbReference>
<dbReference type="Gene3D" id="1.10.274.100">
    <property type="entry name" value="RNA polymerase Rpb1, domain 3"/>
    <property type="match status" value="2"/>
</dbReference>
<comment type="similarity">
    <text evidence="7">Belongs to the RNA polymerase beta' chain family.</text>
</comment>
<dbReference type="Pfam" id="PF04997">
    <property type="entry name" value="RNA_pol_Rpb1_1"/>
    <property type="match status" value="1"/>
</dbReference>
<dbReference type="Pfam" id="PF04983">
    <property type="entry name" value="RNA_pol_Rpb1_3"/>
    <property type="match status" value="1"/>
</dbReference>
<sequence>MNQTTEKTNRLRDFSALRISVASPDKIMNWSFGEVVKPETINYRTFRPEKDGLFDERIFGPTKDFECYCGKYKRIRFKGVVCDKCGVEVTRKAVRRERMGHIKLSAPVAHAWYFRGVPSKLGLLLDISPRLLESVIYFSRFMVVSVDYADRAKVIGNLEREEDEKLKALKAQYDSLEKEEKTAAKTQLTDMKIKGKDQKQLIEEEVQLRSRKKLIELNEKYLAQVSEIQLASKELIGKLEKVEERLVLSEEEYFTYYEYLEQFANVTMGAEAVRDVLKEIDLAAMSKDLRSELTGSSGQKRIKIIKRLGVVEALRAGSVRPEWLILTTLPVIPPDLRPMVQLEGGRFATSDLNDLYRAVINRNNRLKRLLDMGAPEIIVRNEKRMLQEAVDALIDSGKVQRYRVRRGKQPLKSLTDMLKGKQGRFRQNLLGKRVDYSGRSVIVAGPTMRMYETGLPKEMALELFKPFVIRELLLEGHAPNPKSARYYLEGRTREVWDALERVVKNYPVLLNRAPTLHRLGIVAFYPKLIEGNAIQLHPCVCAGFNADFDGDQMSVHVPISHMAKHEATELMLSSKNLLKPADGEPIAIPTKEMALGTFYLTSVDEEMPMFSSILADEQDALRAYELGSVKLRQLVRVRLNSEIIETTVGRIIFNQVLPESLRFHNEIVEKKGIKKLINASMTRESEDTTVDLIDSIKDLGFKYSTKSGVSVSIFDNVVSVKRPEVLKDAEKKAIEISNNFKRGLITKREKSSLLQGIWTKATHDLDIITWEELEETNDVKIIVNAGASRATREQVKQLGGMKGLVYDLTGNIAELPIKSNFRGGLSGIEYFTGARAARKSLADTALKTADSGYLTRKLVDVAQELLIVGEDCGASIAIPIERKQKVALASYGDRVYGRVVAKDIKIDGKTLVKKGGLITREIADQIDTSDLTVIEIRSPLTCENNVGICRKCYGLDVASRLMAEIGSPIGVIAAQSIGEPGTQLTLRTFHTGGIVGKD</sequence>
<dbReference type="InterPro" id="IPR012754">
    <property type="entry name" value="DNA-dir_RpoC_beta_prime_bact"/>
</dbReference>
<dbReference type="Gene3D" id="1.10.40.90">
    <property type="match status" value="1"/>
</dbReference>
<dbReference type="InterPro" id="IPR038120">
    <property type="entry name" value="Rpb1_funnel_sf"/>
</dbReference>
<dbReference type="PANTHER" id="PTHR19376">
    <property type="entry name" value="DNA-DIRECTED RNA POLYMERASE"/>
    <property type="match status" value="1"/>
</dbReference>
<keyword evidence="5 7" id="KW-0804">Transcription</keyword>
<keyword evidence="8" id="KW-0175">Coiled coil</keyword>
<dbReference type="PANTHER" id="PTHR19376:SF54">
    <property type="entry name" value="DNA-DIRECTED RNA POLYMERASE SUBUNIT BETA"/>
    <property type="match status" value="1"/>
</dbReference>
<dbReference type="InterPro" id="IPR045867">
    <property type="entry name" value="DNA-dir_RpoC_beta_prime"/>
</dbReference>
<dbReference type="InterPro" id="IPR044893">
    <property type="entry name" value="RNA_pol_Rpb1_clamp_domain"/>
</dbReference>
<reference evidence="10 11" key="1">
    <citation type="journal article" date="2016" name="Nat. Commun.">
        <title>Thousands of microbial genomes shed light on interconnected biogeochemical processes in an aquifer system.</title>
        <authorList>
            <person name="Anantharaman K."/>
            <person name="Brown C.T."/>
            <person name="Hug L.A."/>
            <person name="Sharon I."/>
            <person name="Castelle C.J."/>
            <person name="Probst A.J."/>
            <person name="Thomas B.C."/>
            <person name="Singh A."/>
            <person name="Wilkins M.J."/>
            <person name="Karaoz U."/>
            <person name="Brodie E.L."/>
            <person name="Williams K.H."/>
            <person name="Hubbard S.S."/>
            <person name="Banfield J.F."/>
        </authorList>
    </citation>
    <scope>NUCLEOTIDE SEQUENCE [LARGE SCALE GENOMIC DNA]</scope>
</reference>
<evidence type="ECO:0000256" key="6">
    <source>
        <dbReference type="ARBA" id="ARBA00048552"/>
    </source>
</evidence>
<dbReference type="STRING" id="1802627.A3A70_01860"/>
<dbReference type="InterPro" id="IPR042102">
    <property type="entry name" value="RNA_pol_Rpb1_3_sf"/>
</dbReference>
<evidence type="ECO:0000313" key="10">
    <source>
        <dbReference type="EMBL" id="OGC59584.1"/>
    </source>
</evidence>
<evidence type="ECO:0000256" key="5">
    <source>
        <dbReference type="ARBA" id="ARBA00023163"/>
    </source>
</evidence>
<organism evidence="10 11">
    <name type="scientific">candidate division WWE3 bacterium RIFCSPLOWO2_01_FULL_42_11</name>
    <dbReference type="NCBI Taxonomy" id="1802627"/>
    <lineage>
        <taxon>Bacteria</taxon>
        <taxon>Katanobacteria</taxon>
    </lineage>
</organism>
<comment type="caution">
    <text evidence="10">The sequence shown here is derived from an EMBL/GenBank/DDBJ whole genome shotgun (WGS) entry which is preliminary data.</text>
</comment>
<keyword evidence="3 7" id="KW-0548">Nucleotidyltransferase</keyword>
<comment type="function">
    <text evidence="7">DNA-dependent RNA polymerase catalyzes the transcription of DNA into RNA using the four ribonucleoside triphosphates as substrates.</text>
</comment>
<dbReference type="AlphaFoldDB" id="A0A1F4VQW1"/>
<dbReference type="EMBL" id="MEVK01000012">
    <property type="protein sequence ID" value="OGC59584.1"/>
    <property type="molecule type" value="Genomic_DNA"/>
</dbReference>
<keyword evidence="4" id="KW-0479">Metal-binding</keyword>
<feature type="coiled-coil region" evidence="8">
    <location>
        <begin position="159"/>
        <end position="186"/>
    </location>
</feature>
<dbReference type="InterPro" id="IPR007080">
    <property type="entry name" value="RNA_pol_Rpb1_1"/>
</dbReference>
<dbReference type="Proteomes" id="UP000178964">
    <property type="component" value="Unassembled WGS sequence"/>
</dbReference>
<dbReference type="InterPro" id="IPR007066">
    <property type="entry name" value="RNA_pol_Rpb1_3"/>
</dbReference>
<proteinExistence type="inferred from homology"/>
<name>A0A1F4VQW1_UNCKA</name>
<keyword evidence="1 7" id="KW-0240">DNA-directed RNA polymerase</keyword>
<dbReference type="Gene3D" id="1.10.132.30">
    <property type="match status" value="1"/>
</dbReference>
<evidence type="ECO:0000256" key="7">
    <source>
        <dbReference type="RuleBase" id="RU004279"/>
    </source>
</evidence>
<dbReference type="Pfam" id="PF00623">
    <property type="entry name" value="RNA_pol_Rpb1_2"/>
    <property type="match status" value="1"/>
</dbReference>
<keyword evidence="2 7" id="KW-0808">Transferase</keyword>
<dbReference type="InterPro" id="IPR006592">
    <property type="entry name" value="RNA_pol_N"/>
</dbReference>
<evidence type="ECO:0000313" key="11">
    <source>
        <dbReference type="Proteomes" id="UP000178964"/>
    </source>
</evidence>